<dbReference type="AlphaFoldDB" id="A0A2N5UB62"/>
<feature type="region of interest" description="Disordered" evidence="1">
    <location>
        <begin position="68"/>
        <end position="138"/>
    </location>
</feature>
<feature type="compositionally biased region" description="Gly residues" evidence="1">
    <location>
        <begin position="118"/>
        <end position="138"/>
    </location>
</feature>
<comment type="caution">
    <text evidence="2">The sequence shown here is derived from an EMBL/GenBank/DDBJ whole genome shotgun (WGS) entry which is preliminary data.</text>
</comment>
<name>A0A2N5UB62_9BASI</name>
<keyword evidence="3" id="KW-1185">Reference proteome</keyword>
<organism evidence="2 3">
    <name type="scientific">Puccinia coronata f. sp. avenae</name>
    <dbReference type="NCBI Taxonomy" id="200324"/>
    <lineage>
        <taxon>Eukaryota</taxon>
        <taxon>Fungi</taxon>
        <taxon>Dikarya</taxon>
        <taxon>Basidiomycota</taxon>
        <taxon>Pucciniomycotina</taxon>
        <taxon>Pucciniomycetes</taxon>
        <taxon>Pucciniales</taxon>
        <taxon>Pucciniaceae</taxon>
        <taxon>Puccinia</taxon>
    </lineage>
</organism>
<proteinExistence type="predicted"/>
<gene>
    <name evidence="2" type="ORF">PCANC_19077</name>
</gene>
<dbReference type="Proteomes" id="UP000235388">
    <property type="component" value="Unassembled WGS sequence"/>
</dbReference>
<evidence type="ECO:0000313" key="2">
    <source>
        <dbReference type="EMBL" id="PLW34942.1"/>
    </source>
</evidence>
<sequence length="138" mass="14304">MCTPIVGVHMACSVLGMACSPCTPFQRGLQRLHAVFIRRADGRAAIKPQIHAVLKALHFKWILLSKKDPATATGTDSRGLQGTGSEQQEARSTAEGNKVGGKGNKVNKVGDKGNKGNKVGGKGNEAGRGGNEVSGVGN</sequence>
<protein>
    <submittedName>
        <fullName evidence="2">Uncharacterized protein</fullName>
    </submittedName>
</protein>
<feature type="compositionally biased region" description="Polar residues" evidence="1">
    <location>
        <begin position="72"/>
        <end position="95"/>
    </location>
</feature>
<evidence type="ECO:0000313" key="3">
    <source>
        <dbReference type="Proteomes" id="UP000235388"/>
    </source>
</evidence>
<reference evidence="2 3" key="1">
    <citation type="submission" date="2017-11" db="EMBL/GenBank/DDBJ databases">
        <title>De novo assembly and phasing of dikaryotic genomes from two isolates of Puccinia coronata f. sp. avenae, the causal agent of oat crown rust.</title>
        <authorList>
            <person name="Miller M.E."/>
            <person name="Zhang Y."/>
            <person name="Omidvar V."/>
            <person name="Sperschneider J."/>
            <person name="Schwessinger B."/>
            <person name="Raley C."/>
            <person name="Palmer J.M."/>
            <person name="Garnica D."/>
            <person name="Upadhyaya N."/>
            <person name="Rathjen J."/>
            <person name="Taylor J.M."/>
            <person name="Park R.F."/>
            <person name="Dodds P.N."/>
            <person name="Hirsch C.D."/>
            <person name="Kianian S.F."/>
            <person name="Figueroa M."/>
        </authorList>
    </citation>
    <scope>NUCLEOTIDE SEQUENCE [LARGE SCALE GENOMIC DNA]</scope>
    <source>
        <strain evidence="2">12NC29</strain>
    </source>
</reference>
<evidence type="ECO:0000256" key="1">
    <source>
        <dbReference type="SAM" id="MobiDB-lite"/>
    </source>
</evidence>
<dbReference type="EMBL" id="PGCJ01000267">
    <property type="protein sequence ID" value="PLW34942.1"/>
    <property type="molecule type" value="Genomic_DNA"/>
</dbReference>
<accession>A0A2N5UB62</accession>